<dbReference type="InterPro" id="IPR008912">
    <property type="entry name" value="Uncharacterised_CoxE"/>
</dbReference>
<accession>A0A318RAG1</accession>
<organism evidence="1 2">
    <name type="scientific">Williamsia limnetica</name>
    <dbReference type="NCBI Taxonomy" id="882452"/>
    <lineage>
        <taxon>Bacteria</taxon>
        <taxon>Bacillati</taxon>
        <taxon>Actinomycetota</taxon>
        <taxon>Actinomycetes</taxon>
        <taxon>Mycobacteriales</taxon>
        <taxon>Nocardiaceae</taxon>
        <taxon>Williamsia</taxon>
    </lineage>
</organism>
<dbReference type="RefSeq" id="WP_425451347.1">
    <property type="nucleotide sequence ID" value="NZ_QJSP01000021.1"/>
</dbReference>
<evidence type="ECO:0000313" key="2">
    <source>
        <dbReference type="Proteomes" id="UP000247591"/>
    </source>
</evidence>
<protein>
    <recommendedName>
        <fullName evidence="3">VWA domain containing CoxE-like protein</fullName>
    </recommendedName>
</protein>
<dbReference type="AlphaFoldDB" id="A0A318RAG1"/>
<keyword evidence="2" id="KW-1185">Reference proteome</keyword>
<dbReference type="EMBL" id="QJSP01000021">
    <property type="protein sequence ID" value="PYE12655.1"/>
    <property type="molecule type" value="Genomic_DNA"/>
</dbReference>
<comment type="caution">
    <text evidence="1">The sequence shown here is derived from an EMBL/GenBank/DDBJ whole genome shotgun (WGS) entry which is preliminary data.</text>
</comment>
<dbReference type="NCBIfam" id="NF047783">
    <property type="entry name" value="VWA_dom_MadC"/>
    <property type="match status" value="1"/>
</dbReference>
<evidence type="ECO:0000313" key="1">
    <source>
        <dbReference type="EMBL" id="PYE12655.1"/>
    </source>
</evidence>
<sequence length="512" mass="54623">MRASGSQSSGVGVARRDPVLDIVAGVLGRMLRRRGVRVSPAETIEARRVLALFGTDLPVLRPALQAVTVKYDYEVEAFESVFTALFIDGPSAAHSPDALPAIRGTAGGLPEEFAWDPEFEGASRMIGADEHTDEIGDLMETDSEGAERHGDSAHREENDFTVSSGAESLAVDPDSDSVSGGITYTIEVDNAGAADVGEMASSPMRVRSGLLTITDAQAVLAGLDGYDARRVYGTAGDDDLTAAQLDHLMAAIEAFVEALTPPVPTTSPAAPAGDAVAVTRADIDQACHRIIRRMRGAPRTRARSQGSGRLAIRHTLRAALKTDGDPVHLFRRTRVTGRIRLLIVADVSLSVRPVAGFILRMAQSLHGIADRCTVLAFVDDPIDVTTPLLVGHGDDALARVLSAPGLDLAATSDYGQVLERMLSTHGGLLDRRTSVLFVGDARSNGFAGHPELLGELRRRVHRLAWITPEPSRYWNQAGCDMTEYSAHCDEVVSARDAAELIERADEIGTALS</sequence>
<name>A0A318RAG1_WILLI</name>
<evidence type="ECO:0008006" key="3">
    <source>
        <dbReference type="Google" id="ProtNLM"/>
    </source>
</evidence>
<dbReference type="Proteomes" id="UP000247591">
    <property type="component" value="Unassembled WGS sequence"/>
</dbReference>
<dbReference type="PANTHER" id="PTHR39338:SF5">
    <property type="entry name" value="BLR6139 PROTEIN"/>
    <property type="match status" value="1"/>
</dbReference>
<gene>
    <name evidence="1" type="ORF">DFR67_12186</name>
</gene>
<dbReference type="Pfam" id="PF05762">
    <property type="entry name" value="VWA_CoxE"/>
    <property type="match status" value="1"/>
</dbReference>
<proteinExistence type="predicted"/>
<reference evidence="1 2" key="1">
    <citation type="submission" date="2018-06" db="EMBL/GenBank/DDBJ databases">
        <title>Genomic Encyclopedia of Type Strains, Phase IV (KMG-IV): sequencing the most valuable type-strain genomes for metagenomic binning, comparative biology and taxonomic classification.</title>
        <authorList>
            <person name="Goeker M."/>
        </authorList>
    </citation>
    <scope>NUCLEOTIDE SEQUENCE [LARGE SCALE GENOMIC DNA]</scope>
    <source>
        <strain evidence="1 2">DSM 45521</strain>
    </source>
</reference>
<dbReference type="PANTHER" id="PTHR39338">
    <property type="entry name" value="BLL5662 PROTEIN-RELATED"/>
    <property type="match status" value="1"/>
</dbReference>